<protein>
    <recommendedName>
        <fullName evidence="3">Serine aminopeptidase S33 domain-containing protein</fullName>
    </recommendedName>
</protein>
<dbReference type="SUPFAM" id="SSF53474">
    <property type="entry name" value="alpha/beta-Hydrolases"/>
    <property type="match status" value="1"/>
</dbReference>
<dbReference type="Proteomes" id="UP000023561">
    <property type="component" value="Unassembled WGS sequence"/>
</dbReference>
<dbReference type="EMBL" id="BAWO01000061">
    <property type="protein sequence ID" value="GAJ41226.1"/>
    <property type="molecule type" value="Genomic_DNA"/>
</dbReference>
<keyword evidence="2" id="KW-1185">Reference proteome</keyword>
<dbReference type="GeneID" id="301192109"/>
<dbReference type="InterPro" id="IPR029058">
    <property type="entry name" value="AB_hydrolase_fold"/>
</dbReference>
<dbReference type="AlphaFoldDB" id="A0A023DJM7"/>
<accession>A0A023DJM7</accession>
<comment type="caution">
    <text evidence="1">The sequence shown here is derived from an EMBL/GenBank/DDBJ whole genome shotgun (WGS) entry which is preliminary data.</text>
</comment>
<dbReference type="Gene3D" id="3.40.50.1820">
    <property type="entry name" value="alpha/beta hydrolase"/>
    <property type="match status" value="1"/>
</dbReference>
<organism evidence="1 2">
    <name type="scientific">Parageobacillus caldoxylosilyticus NBRC 107762</name>
    <dbReference type="NCBI Taxonomy" id="1220594"/>
    <lineage>
        <taxon>Bacteria</taxon>
        <taxon>Bacillati</taxon>
        <taxon>Bacillota</taxon>
        <taxon>Bacilli</taxon>
        <taxon>Bacillales</taxon>
        <taxon>Anoxybacillaceae</taxon>
        <taxon>Saccharococcus</taxon>
    </lineage>
</organism>
<reference evidence="1 2" key="1">
    <citation type="submission" date="2014-04" db="EMBL/GenBank/DDBJ databases">
        <title>Whole genome shotgun sequence of Geobacillus caldoxylosilyticus NBRC 107762.</title>
        <authorList>
            <person name="Hosoyama A."/>
            <person name="Hosoyama Y."/>
            <person name="Katano-Makiyama Y."/>
            <person name="Tsuchikane K."/>
            <person name="Ohji S."/>
            <person name="Ichikawa N."/>
            <person name="Yamazoe A."/>
            <person name="Fujita N."/>
        </authorList>
    </citation>
    <scope>NUCLEOTIDE SEQUENCE [LARGE SCALE GENOMIC DNA]</scope>
    <source>
        <strain evidence="1 2">NBRC 107762</strain>
    </source>
</reference>
<proteinExistence type="predicted"/>
<evidence type="ECO:0000313" key="1">
    <source>
        <dbReference type="EMBL" id="GAJ41226.1"/>
    </source>
</evidence>
<name>A0A023DJM7_9BACL</name>
<evidence type="ECO:0000313" key="2">
    <source>
        <dbReference type="Proteomes" id="UP000023561"/>
    </source>
</evidence>
<dbReference type="OrthoDB" id="2986585at2"/>
<dbReference type="RefSeq" id="WP_042411278.1">
    <property type="nucleotide sequence ID" value="NZ_BAWO01000061.1"/>
</dbReference>
<sequence length="243" mass="28864">MTVQQRFFQLDDQWCIIHLPERPNGFALFIIGDTNHFVNEHTSFWIEHKGRRNLLDQMLEYGYTVFYSHLYGRHWGSSKAVRLAKQLIYYVLKSEILNNRIYILAEGMGALVALQLLEAMPKQIRAVVMLTPCLDLRAQLEYEKENQFFYKRMVKEIALAYDIEEANVEKAVPSLLLIPHQVPVKIWQLSGVTHYPSSLHCRKYEQWMKAMNDRVLVVYYLPEKNYQLAQEIIKFFRKYNELP</sequence>
<evidence type="ECO:0008006" key="3">
    <source>
        <dbReference type="Google" id="ProtNLM"/>
    </source>
</evidence>
<gene>
    <name evidence="1" type="ORF">GCA01S_061_00030</name>
</gene>